<gene>
    <name evidence="2" type="ordered locus">HFX_0567</name>
</gene>
<keyword evidence="1" id="KW-1133">Transmembrane helix</keyword>
<protein>
    <submittedName>
        <fullName evidence="2">Uncharacterized protein</fullName>
    </submittedName>
</protein>
<evidence type="ECO:0000256" key="1">
    <source>
        <dbReference type="SAM" id="Phobius"/>
    </source>
</evidence>
<evidence type="ECO:0000313" key="2">
    <source>
        <dbReference type="EMBL" id="AFK18291.1"/>
    </source>
</evidence>
<proteinExistence type="predicted"/>
<organism evidence="2 3">
    <name type="scientific">Haloferax mediterranei (strain ATCC 33500 / DSM 1411 / JCM 8866 / NBRC 14739 / NCIMB 2177 / R-4)</name>
    <name type="common">Halobacterium mediterranei</name>
    <dbReference type="NCBI Taxonomy" id="523841"/>
    <lineage>
        <taxon>Archaea</taxon>
        <taxon>Methanobacteriati</taxon>
        <taxon>Methanobacteriota</taxon>
        <taxon>Stenosarchaea group</taxon>
        <taxon>Halobacteria</taxon>
        <taxon>Halobacteriales</taxon>
        <taxon>Haloferacaceae</taxon>
        <taxon>Haloferax</taxon>
    </lineage>
</organism>
<name>I3R231_HALMT</name>
<accession>I3R231</accession>
<keyword evidence="1" id="KW-0472">Membrane</keyword>
<dbReference type="STRING" id="523841.HFX_0567"/>
<dbReference type="KEGG" id="hme:HFX_0567"/>
<keyword evidence="1" id="KW-0812">Transmembrane</keyword>
<evidence type="ECO:0000313" key="3">
    <source>
        <dbReference type="Proteomes" id="UP000006469"/>
    </source>
</evidence>
<dbReference type="HOGENOM" id="CLU_2730233_0_0_2"/>
<feature type="transmembrane region" description="Helical" evidence="1">
    <location>
        <begin position="39"/>
        <end position="58"/>
    </location>
</feature>
<dbReference type="Proteomes" id="UP000006469">
    <property type="component" value="Chromosome"/>
</dbReference>
<dbReference type="EMBL" id="CP001868">
    <property type="protein sequence ID" value="AFK18291.1"/>
    <property type="molecule type" value="Genomic_DNA"/>
</dbReference>
<dbReference type="AlphaFoldDB" id="I3R231"/>
<reference evidence="2 3" key="1">
    <citation type="journal article" date="2012" name="J. Bacteriol.">
        <title>Complete genome sequence of the metabolically versatile halophilic archaeon Haloferax mediterranei, a poly(3-hydroxybutyrate-co-3-hydroxyvalerate) producer.</title>
        <authorList>
            <person name="Han J."/>
            <person name="Zhang F."/>
            <person name="Hou J."/>
            <person name="Liu X."/>
            <person name="Li M."/>
            <person name="Liu H."/>
            <person name="Cai L."/>
            <person name="Zhang B."/>
            <person name="Chen Y."/>
            <person name="Zhou J."/>
            <person name="Hu S."/>
            <person name="Xiang H."/>
        </authorList>
    </citation>
    <scope>NUCLEOTIDE SEQUENCE [LARGE SCALE GENOMIC DNA]</scope>
    <source>
        <strain evidence="3">ATCC 33500 / DSM 1411 / JCM 8866 / NBRC 14739 / NCIMB 2177 / R-4</strain>
    </source>
</reference>
<sequence length="71" mass="7886">MKLEIPSSMGPRVGSGMSSAMVFSSPERVRTRMNTIIRLFDDAVTFGLSAFIMLMGYVGSREFPDNYNSDL</sequence>